<comment type="subcellular location">
    <subcellularLocation>
        <location evidence="3">Cytoplasm</location>
    </subcellularLocation>
    <text evidence="3">Associated with two foci at the outer edges of the nucleoid region in young cells, and at four foci within both cell halves in older cells.</text>
</comment>
<dbReference type="PANTHER" id="PTHR33969">
    <property type="entry name" value="SEGREGATION AND CONDENSATION PROTEIN A"/>
    <property type="match status" value="1"/>
</dbReference>
<name>A0ABU8SL86_9LACO</name>
<dbReference type="EMBL" id="JAWMWH010000001">
    <property type="protein sequence ID" value="MEJ6400670.1"/>
    <property type="molecule type" value="Genomic_DNA"/>
</dbReference>
<evidence type="ECO:0000256" key="3">
    <source>
        <dbReference type="HAMAP-Rule" id="MF_01805"/>
    </source>
</evidence>
<keyword evidence="3" id="KW-0132">Cell division</keyword>
<dbReference type="PANTHER" id="PTHR33969:SF2">
    <property type="entry name" value="SEGREGATION AND CONDENSATION PROTEIN A"/>
    <property type="match status" value="1"/>
</dbReference>
<keyword evidence="5" id="KW-1185">Reference proteome</keyword>
<dbReference type="InterPro" id="IPR003768">
    <property type="entry name" value="ScpA"/>
</dbReference>
<evidence type="ECO:0000256" key="1">
    <source>
        <dbReference type="ARBA" id="ARBA00022829"/>
    </source>
</evidence>
<keyword evidence="1 3" id="KW-0159">Chromosome partition</keyword>
<gene>
    <name evidence="3" type="primary">scpA</name>
    <name evidence="4" type="ORF">R4146_05790</name>
</gene>
<evidence type="ECO:0000313" key="4">
    <source>
        <dbReference type="EMBL" id="MEJ6400670.1"/>
    </source>
</evidence>
<comment type="caution">
    <text evidence="4">The sequence shown here is derived from an EMBL/GenBank/DDBJ whole genome shotgun (WGS) entry which is preliminary data.</text>
</comment>
<dbReference type="RefSeq" id="WP_339960474.1">
    <property type="nucleotide sequence ID" value="NZ_JAWMWH010000001.1"/>
</dbReference>
<keyword evidence="3" id="KW-0963">Cytoplasm</keyword>
<accession>A0ABU8SL86</accession>
<comment type="function">
    <text evidence="3">Participates in chromosomal partition during cell division. May act via the formation of a condensin-like complex containing Smc and ScpB that pull DNA away from mid-cell into both cell halves.</text>
</comment>
<evidence type="ECO:0000313" key="5">
    <source>
        <dbReference type="Proteomes" id="UP001370590"/>
    </source>
</evidence>
<dbReference type="Pfam" id="PF02616">
    <property type="entry name" value="SMC_ScpA"/>
    <property type="match status" value="1"/>
</dbReference>
<evidence type="ECO:0000256" key="2">
    <source>
        <dbReference type="ARBA" id="ARBA00044777"/>
    </source>
</evidence>
<sequence length="244" mass="28075">MPTNDEFAIHLNEFDGPLALLLHLIKQSKMNIYDIQIESITKQYVDYLDQMKALNIDLVSEYFVMASNLMAIKSKLLLPAPPELDADDEDPRDELVNQLIVYQVYKQHANDLKQRYARRSQLHSRAEVVPNYANGLIEPENKLDLQLLTKAFHRVINNNELETNDAVEISEWQYSVASQTEWLLEQLQVDNQLDLTVVFKDQPNLEALITTFLAVLEMIKQHQIAVGEVNSRIKITQLGGDENE</sequence>
<proteinExistence type="inferred from homology"/>
<comment type="subunit">
    <text evidence="3">Component of a cohesin-like complex composed of ScpA, ScpB and the Smc homodimer, in which ScpA and ScpB bind to the head domain of Smc. The presence of the three proteins is required for the association of the complex with DNA.</text>
</comment>
<dbReference type="Proteomes" id="UP001370590">
    <property type="component" value="Unassembled WGS sequence"/>
</dbReference>
<keyword evidence="3" id="KW-0131">Cell cycle</keyword>
<protein>
    <recommendedName>
        <fullName evidence="2 3">Segregation and condensation protein A</fullName>
    </recommendedName>
</protein>
<reference evidence="4 5" key="1">
    <citation type="submission" date="2023-10" db="EMBL/GenBank/DDBJ databases">
        <title>Nicoliella lavandulae sp. nov. isolated from Lavandula angustifolia flowers.</title>
        <authorList>
            <person name="Alcantara C."/>
            <person name="Zuniga M."/>
            <person name="Landete J.M."/>
            <person name="Monedero V."/>
        </authorList>
    </citation>
    <scope>NUCLEOTIDE SEQUENCE [LARGE SCALE GENOMIC DNA]</scope>
    <source>
        <strain evidence="4 5">Es01</strain>
    </source>
</reference>
<comment type="similarity">
    <text evidence="3">Belongs to the ScpA family.</text>
</comment>
<organism evidence="4 5">
    <name type="scientific">Nicoliella lavandulae</name>
    <dbReference type="NCBI Taxonomy" id="3082954"/>
    <lineage>
        <taxon>Bacteria</taxon>
        <taxon>Bacillati</taxon>
        <taxon>Bacillota</taxon>
        <taxon>Bacilli</taxon>
        <taxon>Lactobacillales</taxon>
        <taxon>Lactobacillaceae</taxon>
        <taxon>Nicoliella</taxon>
    </lineage>
</organism>
<dbReference type="Gene3D" id="6.10.250.2410">
    <property type="match status" value="1"/>
</dbReference>
<dbReference type="HAMAP" id="MF_01805">
    <property type="entry name" value="ScpA"/>
    <property type="match status" value="1"/>
</dbReference>